<keyword evidence="4 6" id="KW-1133">Transmembrane helix</keyword>
<dbReference type="PANTHER" id="PTHR10877:SF194">
    <property type="entry name" value="LOCATION OF VULVA DEFECTIVE 1"/>
    <property type="match status" value="1"/>
</dbReference>
<dbReference type="GO" id="GO:0016020">
    <property type="term" value="C:membrane"/>
    <property type="evidence" value="ECO:0007669"/>
    <property type="project" value="UniProtKB-SubCell"/>
</dbReference>
<evidence type="ECO:0000259" key="7">
    <source>
        <dbReference type="Pfam" id="PF08016"/>
    </source>
</evidence>
<evidence type="ECO:0000256" key="6">
    <source>
        <dbReference type="SAM" id="Phobius"/>
    </source>
</evidence>
<keyword evidence="9" id="KW-1185">Reference proteome</keyword>
<evidence type="ECO:0000313" key="9">
    <source>
        <dbReference type="Proteomes" id="UP001186944"/>
    </source>
</evidence>
<dbReference type="InterPro" id="IPR013122">
    <property type="entry name" value="PKD1_2_channel"/>
</dbReference>
<dbReference type="GO" id="GO:0005262">
    <property type="term" value="F:calcium channel activity"/>
    <property type="evidence" value="ECO:0007669"/>
    <property type="project" value="TreeGrafter"/>
</dbReference>
<feature type="transmembrane region" description="Helical" evidence="6">
    <location>
        <begin position="165"/>
        <end position="193"/>
    </location>
</feature>
<accession>A0AA88XF00</accession>
<proteinExistence type="inferred from homology"/>
<name>A0AA88XF00_PINIB</name>
<sequence length="332" mass="39112">MLISKIIIYIFAEPNLQTDFRIYPCPNKKDEDIEIKLQRRRSQLDRKLTLLLRSFVAKTLYVCLVILLGSNSDITQSYYQNAQLTTSLNSSYQAKSITDIWVWMEEYYIPAVWTKLNPVYRIRPAYEQRFLHDSHSYRLGLTRLRQVRVQDLYVSFEGIEIYETLYVSCLAGMSFLAILRLLQPLTFNFYFFILQRSLINARSTLLHYLVIVVLIVAAFGCYLSLAYGREVEEFKNMSTSFLTLFKLLLAMISFRGSLRMQTLQSRVIIALFSIVMSLVMVNVFITALTMVFDEIKNGEHKFAFDNELNDHFWRRTNMFIKSCFRRCFPESK</sequence>
<dbReference type="Pfam" id="PF08016">
    <property type="entry name" value="PKD_channel"/>
    <property type="match status" value="1"/>
</dbReference>
<protein>
    <recommendedName>
        <fullName evidence="7">Polycystin cation channel PKD1/PKD2 domain-containing protein</fullName>
    </recommendedName>
</protein>
<keyword evidence="3 6" id="KW-0812">Transmembrane</keyword>
<evidence type="ECO:0000256" key="4">
    <source>
        <dbReference type="ARBA" id="ARBA00022989"/>
    </source>
</evidence>
<comment type="subcellular location">
    <subcellularLocation>
        <location evidence="1">Membrane</location>
        <topology evidence="1">Multi-pass membrane protein</topology>
    </subcellularLocation>
</comment>
<evidence type="ECO:0000313" key="8">
    <source>
        <dbReference type="EMBL" id="KAK3084193.1"/>
    </source>
</evidence>
<feature type="transmembrane region" description="Helical" evidence="6">
    <location>
        <begin position="267"/>
        <end position="292"/>
    </location>
</feature>
<evidence type="ECO:0000256" key="3">
    <source>
        <dbReference type="ARBA" id="ARBA00022692"/>
    </source>
</evidence>
<evidence type="ECO:0000256" key="2">
    <source>
        <dbReference type="ARBA" id="ARBA00007200"/>
    </source>
</evidence>
<gene>
    <name evidence="8" type="ORF">FSP39_009837</name>
</gene>
<feature type="domain" description="Polycystin cation channel PKD1/PKD2" evidence="7">
    <location>
        <begin position="146"/>
        <end position="294"/>
    </location>
</feature>
<feature type="transmembrane region" description="Helical" evidence="6">
    <location>
        <begin position="205"/>
        <end position="225"/>
    </location>
</feature>
<evidence type="ECO:0000256" key="1">
    <source>
        <dbReference type="ARBA" id="ARBA00004141"/>
    </source>
</evidence>
<feature type="transmembrane region" description="Helical" evidence="6">
    <location>
        <begin position="237"/>
        <end position="255"/>
    </location>
</feature>
<dbReference type="AlphaFoldDB" id="A0AA88XF00"/>
<dbReference type="GO" id="GO:0050982">
    <property type="term" value="P:detection of mechanical stimulus"/>
    <property type="evidence" value="ECO:0007669"/>
    <property type="project" value="TreeGrafter"/>
</dbReference>
<evidence type="ECO:0000256" key="5">
    <source>
        <dbReference type="ARBA" id="ARBA00023136"/>
    </source>
</evidence>
<keyword evidence="5 6" id="KW-0472">Membrane</keyword>
<comment type="similarity">
    <text evidence="2">Belongs to the polycystin family.</text>
</comment>
<reference evidence="8" key="1">
    <citation type="submission" date="2019-08" db="EMBL/GenBank/DDBJ databases">
        <title>The improved chromosome-level genome for the pearl oyster Pinctada fucata martensii using PacBio sequencing and Hi-C.</title>
        <authorList>
            <person name="Zheng Z."/>
        </authorList>
    </citation>
    <scope>NUCLEOTIDE SEQUENCE</scope>
    <source>
        <strain evidence="8">ZZ-2019</strain>
        <tissue evidence="8">Adductor muscle</tissue>
    </source>
</reference>
<dbReference type="Proteomes" id="UP001186944">
    <property type="component" value="Unassembled WGS sequence"/>
</dbReference>
<dbReference type="InterPro" id="IPR051223">
    <property type="entry name" value="Polycystin"/>
</dbReference>
<feature type="transmembrane region" description="Helical" evidence="6">
    <location>
        <begin position="50"/>
        <end position="69"/>
    </location>
</feature>
<comment type="caution">
    <text evidence="8">The sequence shown here is derived from an EMBL/GenBank/DDBJ whole genome shotgun (WGS) entry which is preliminary data.</text>
</comment>
<dbReference type="EMBL" id="VSWD01000013">
    <property type="protein sequence ID" value="KAK3084193.1"/>
    <property type="molecule type" value="Genomic_DNA"/>
</dbReference>
<organism evidence="8 9">
    <name type="scientific">Pinctada imbricata</name>
    <name type="common">Atlantic pearl-oyster</name>
    <name type="synonym">Pinctada martensii</name>
    <dbReference type="NCBI Taxonomy" id="66713"/>
    <lineage>
        <taxon>Eukaryota</taxon>
        <taxon>Metazoa</taxon>
        <taxon>Spiralia</taxon>
        <taxon>Lophotrochozoa</taxon>
        <taxon>Mollusca</taxon>
        <taxon>Bivalvia</taxon>
        <taxon>Autobranchia</taxon>
        <taxon>Pteriomorphia</taxon>
        <taxon>Pterioida</taxon>
        <taxon>Pterioidea</taxon>
        <taxon>Pteriidae</taxon>
        <taxon>Pinctada</taxon>
    </lineage>
</organism>
<dbReference type="PANTHER" id="PTHR10877">
    <property type="entry name" value="POLYCYSTIN FAMILY MEMBER"/>
    <property type="match status" value="1"/>
</dbReference>